<protein>
    <submittedName>
        <fullName evidence="1">Uncharacterized protein</fullName>
    </submittedName>
</protein>
<comment type="caution">
    <text evidence="1">The sequence shown here is derived from an EMBL/GenBank/DDBJ whole genome shotgun (WGS) entry which is preliminary data.</text>
</comment>
<evidence type="ECO:0000313" key="2">
    <source>
        <dbReference type="Proteomes" id="UP000281738"/>
    </source>
</evidence>
<dbReference type="EMBL" id="RKHO01000001">
    <property type="protein sequence ID" value="ROR91752.1"/>
    <property type="molecule type" value="Genomic_DNA"/>
</dbReference>
<dbReference type="Proteomes" id="UP000281738">
    <property type="component" value="Unassembled WGS sequence"/>
</dbReference>
<keyword evidence="2" id="KW-1185">Reference proteome</keyword>
<organism evidence="1 2">
    <name type="scientific">Nocardioides aurantiacus</name>
    <dbReference type="NCBI Taxonomy" id="86796"/>
    <lineage>
        <taxon>Bacteria</taxon>
        <taxon>Bacillati</taxon>
        <taxon>Actinomycetota</taxon>
        <taxon>Actinomycetes</taxon>
        <taxon>Propionibacteriales</taxon>
        <taxon>Nocardioidaceae</taxon>
        <taxon>Nocardioides</taxon>
    </lineage>
</organism>
<accession>A0A3N2CW23</accession>
<dbReference type="AlphaFoldDB" id="A0A3N2CW23"/>
<reference evidence="1 2" key="1">
    <citation type="submission" date="2018-11" db="EMBL/GenBank/DDBJ databases">
        <title>Sequencing the genomes of 1000 actinobacteria strains.</title>
        <authorList>
            <person name="Klenk H.-P."/>
        </authorList>
    </citation>
    <scope>NUCLEOTIDE SEQUENCE [LARGE SCALE GENOMIC DNA]</scope>
    <source>
        <strain evidence="1 2">DSM 12652</strain>
    </source>
</reference>
<sequence>MCGVSDMSAPFRVRKAGNGWVISSRGWNFAMVGFETAGDAIDHVYRNWPWWP</sequence>
<gene>
    <name evidence="1" type="ORF">EDD33_2627</name>
</gene>
<evidence type="ECO:0000313" key="1">
    <source>
        <dbReference type="EMBL" id="ROR91752.1"/>
    </source>
</evidence>
<proteinExistence type="predicted"/>
<name>A0A3N2CW23_9ACTN</name>